<dbReference type="Proteomes" id="UP000306635">
    <property type="component" value="Unassembled WGS sequence"/>
</dbReference>
<organism evidence="2 3">
    <name type="scientific">Pseudomonas nicosulfuronedens</name>
    <dbReference type="NCBI Taxonomy" id="2571105"/>
    <lineage>
        <taxon>Bacteria</taxon>
        <taxon>Pseudomonadati</taxon>
        <taxon>Pseudomonadota</taxon>
        <taxon>Gammaproteobacteria</taxon>
        <taxon>Pseudomonadales</taxon>
        <taxon>Pseudomonadaceae</taxon>
        <taxon>Pseudomonas</taxon>
    </lineage>
</organism>
<keyword evidence="3" id="KW-1185">Reference proteome</keyword>
<dbReference type="EMBL" id="SWDV01000013">
    <property type="protein sequence ID" value="TLX77356.1"/>
    <property type="molecule type" value="Genomic_DNA"/>
</dbReference>
<evidence type="ECO:0000256" key="1">
    <source>
        <dbReference type="SAM" id="Phobius"/>
    </source>
</evidence>
<evidence type="ECO:0000313" key="3">
    <source>
        <dbReference type="Proteomes" id="UP000306635"/>
    </source>
</evidence>
<name>A0A5R9R5Z3_9PSED</name>
<feature type="transmembrane region" description="Helical" evidence="1">
    <location>
        <begin position="49"/>
        <end position="70"/>
    </location>
</feature>
<proteinExistence type="predicted"/>
<feature type="transmembrane region" description="Helical" evidence="1">
    <location>
        <begin position="21"/>
        <end position="43"/>
    </location>
</feature>
<dbReference type="AlphaFoldDB" id="A0A5R9R5Z3"/>
<keyword evidence="1" id="KW-0812">Transmembrane</keyword>
<comment type="caution">
    <text evidence="2">The sequence shown here is derived from an EMBL/GenBank/DDBJ whole genome shotgun (WGS) entry which is preliminary data.</text>
</comment>
<sequence length="82" mass="9007">MDNESNFLSHQRSSWHLRALRMQWFGVVLLFLAAALAALTDFLDQGGGVAILIVFAVVGLLALLVARLILLSPAGRLRTRHP</sequence>
<accession>A0A5R9R5Z3</accession>
<dbReference type="RefSeq" id="WP_138523055.1">
    <property type="nucleotide sequence ID" value="NZ_SWDV01000013.1"/>
</dbReference>
<gene>
    <name evidence="2" type="ORF">FAS41_13675</name>
</gene>
<reference evidence="2 3" key="1">
    <citation type="submission" date="2019-04" db="EMBL/GenBank/DDBJ databases">
        <authorList>
            <person name="Li M."/>
        </authorList>
    </citation>
    <scope>NUCLEOTIDE SEQUENCE [LARGE SCALE GENOMIC DNA]</scope>
    <source>
        <strain evidence="2 3">LAM1902</strain>
    </source>
</reference>
<keyword evidence="1" id="KW-1133">Transmembrane helix</keyword>
<keyword evidence="1" id="KW-0472">Membrane</keyword>
<protein>
    <submittedName>
        <fullName evidence="2">Uncharacterized protein</fullName>
    </submittedName>
</protein>
<evidence type="ECO:0000313" key="2">
    <source>
        <dbReference type="EMBL" id="TLX77356.1"/>
    </source>
</evidence>